<dbReference type="AlphaFoldDB" id="K2FAM5"/>
<organism evidence="1">
    <name type="scientific">uncultured bacterium</name>
    <name type="common">gcode 4</name>
    <dbReference type="NCBI Taxonomy" id="1234023"/>
    <lineage>
        <taxon>Bacteria</taxon>
        <taxon>environmental samples</taxon>
    </lineage>
</organism>
<protein>
    <submittedName>
        <fullName evidence="1">Uncharacterized protein</fullName>
    </submittedName>
</protein>
<name>K2FAM5_9BACT</name>
<gene>
    <name evidence="1" type="ORF">ACD_3C00088G0007</name>
</gene>
<proteinExistence type="predicted"/>
<reference evidence="1" key="1">
    <citation type="journal article" date="2012" name="Science">
        <title>Fermentation, hydrogen, and sulfur metabolism in multiple uncultivated bacterial phyla.</title>
        <authorList>
            <person name="Wrighton K.C."/>
            <person name="Thomas B.C."/>
            <person name="Sharon I."/>
            <person name="Miller C.S."/>
            <person name="Castelle C.J."/>
            <person name="VerBerkmoes N.C."/>
            <person name="Wilkins M.J."/>
            <person name="Hettich R.L."/>
            <person name="Lipton M.S."/>
            <person name="Williams K.H."/>
            <person name="Long P.E."/>
            <person name="Banfield J.F."/>
        </authorList>
    </citation>
    <scope>NUCLEOTIDE SEQUENCE [LARGE SCALE GENOMIC DNA]</scope>
</reference>
<evidence type="ECO:0000313" key="1">
    <source>
        <dbReference type="EMBL" id="EKE28146.1"/>
    </source>
</evidence>
<dbReference type="EMBL" id="AMFJ01000362">
    <property type="protein sequence ID" value="EKE28146.1"/>
    <property type="molecule type" value="Genomic_DNA"/>
</dbReference>
<accession>K2FAM5</accession>
<comment type="caution">
    <text evidence="1">The sequence shown here is derived from an EMBL/GenBank/DDBJ whole genome shotgun (WGS) entry which is preliminary data.</text>
</comment>
<sequence>MFLSSIFRKYKDREYRLILVKDLIAGLEIDDNQKSLYLDSLEVLDNSSLERFYNKLTSVIEIIEEDENKISFQKNKLEAYKINTREEQDKKQELNSFNLILDNI</sequence>